<dbReference type="Gene3D" id="3.40.109.10">
    <property type="entry name" value="NADH Oxidase"/>
    <property type="match status" value="1"/>
</dbReference>
<dbReference type="GO" id="GO:0016491">
    <property type="term" value="F:oxidoreductase activity"/>
    <property type="evidence" value="ECO:0007669"/>
    <property type="project" value="UniProtKB-UniRule"/>
</dbReference>
<keyword evidence="2 5" id="KW-0285">Flavoprotein</keyword>
<name>A0A8I0HR02_9CORY</name>
<organism evidence="7 8">
    <name type="scientific">Corynebacterium gallinarum</name>
    <dbReference type="NCBI Taxonomy" id="2762214"/>
    <lineage>
        <taxon>Bacteria</taxon>
        <taxon>Bacillati</taxon>
        <taxon>Actinomycetota</taxon>
        <taxon>Actinomycetes</taxon>
        <taxon>Mycobacteriales</taxon>
        <taxon>Corynebacteriaceae</taxon>
        <taxon>Corynebacterium</taxon>
    </lineage>
</organism>
<accession>A0A8I0HR02</accession>
<proteinExistence type="inferred from homology"/>
<evidence type="ECO:0000256" key="2">
    <source>
        <dbReference type="ARBA" id="ARBA00022630"/>
    </source>
</evidence>
<protein>
    <submittedName>
        <fullName evidence="7">NADPH-dependent oxidoreductase</fullName>
    </submittedName>
</protein>
<evidence type="ECO:0000259" key="6">
    <source>
        <dbReference type="Pfam" id="PF00881"/>
    </source>
</evidence>
<evidence type="ECO:0000256" key="3">
    <source>
        <dbReference type="ARBA" id="ARBA00022643"/>
    </source>
</evidence>
<dbReference type="EMBL" id="JACSPR010000004">
    <property type="protein sequence ID" value="MBD8030180.1"/>
    <property type="molecule type" value="Genomic_DNA"/>
</dbReference>
<dbReference type="InterPro" id="IPR029479">
    <property type="entry name" value="Nitroreductase"/>
</dbReference>
<dbReference type="AlphaFoldDB" id="A0A8I0HR02"/>
<evidence type="ECO:0000256" key="4">
    <source>
        <dbReference type="ARBA" id="ARBA00023002"/>
    </source>
</evidence>
<comment type="caution">
    <text evidence="7">The sequence shown here is derived from an EMBL/GenBank/DDBJ whole genome shotgun (WGS) entry which is preliminary data.</text>
</comment>
<evidence type="ECO:0000313" key="7">
    <source>
        <dbReference type="EMBL" id="MBD8030180.1"/>
    </source>
</evidence>
<dbReference type="SUPFAM" id="SSF55469">
    <property type="entry name" value="FMN-dependent nitroreductase-like"/>
    <property type="match status" value="1"/>
</dbReference>
<keyword evidence="5" id="KW-0521">NADP</keyword>
<dbReference type="PIRSF" id="PIRSF005426">
    <property type="entry name" value="Frp"/>
    <property type="match status" value="1"/>
</dbReference>
<dbReference type="CDD" id="cd02146">
    <property type="entry name" value="NfsA-like"/>
    <property type="match status" value="1"/>
</dbReference>
<dbReference type="InterPro" id="IPR000415">
    <property type="entry name" value="Nitroreductase-like"/>
</dbReference>
<reference evidence="7 8" key="1">
    <citation type="submission" date="2020-08" db="EMBL/GenBank/DDBJ databases">
        <title>A Genomic Blueprint of the Chicken Gut Microbiome.</title>
        <authorList>
            <person name="Gilroy R."/>
            <person name="Ravi A."/>
            <person name="Getino M."/>
            <person name="Pursley I."/>
            <person name="Horton D.L."/>
            <person name="Alikhan N.-F."/>
            <person name="Baker D."/>
            <person name="Gharbi K."/>
            <person name="Hall N."/>
            <person name="Watson M."/>
            <person name="Adriaenssens E.M."/>
            <person name="Foster-Nyarko E."/>
            <person name="Jarju S."/>
            <person name="Secka A."/>
            <person name="Antonio M."/>
            <person name="Oren A."/>
            <person name="Chaudhuri R."/>
            <person name="La Ragione R.M."/>
            <person name="Hildebrand F."/>
            <person name="Pallen M.J."/>
        </authorList>
    </citation>
    <scope>NUCLEOTIDE SEQUENCE [LARGE SCALE GENOMIC DNA]</scope>
    <source>
        <strain evidence="7 8">Sa1YVA5</strain>
    </source>
</reference>
<feature type="domain" description="Nitroreductase" evidence="6">
    <location>
        <begin position="33"/>
        <end position="190"/>
    </location>
</feature>
<dbReference type="Proteomes" id="UP000650224">
    <property type="component" value="Unassembled WGS sequence"/>
</dbReference>
<keyword evidence="8" id="KW-1185">Reference proteome</keyword>
<gene>
    <name evidence="7" type="ORF">H9627_07570</name>
</gene>
<evidence type="ECO:0000256" key="1">
    <source>
        <dbReference type="ARBA" id="ARBA00008366"/>
    </source>
</evidence>
<comment type="similarity">
    <text evidence="1 5">Belongs to the flavin oxidoreductase frp family.</text>
</comment>
<dbReference type="Pfam" id="PF00881">
    <property type="entry name" value="Nitroreductase"/>
    <property type="match status" value="1"/>
</dbReference>
<dbReference type="RefSeq" id="WP_191733394.1">
    <property type="nucleotide sequence ID" value="NZ_JACSPR010000004.1"/>
</dbReference>
<dbReference type="PANTHER" id="PTHR43425">
    <property type="entry name" value="OXYGEN-INSENSITIVE NADPH NITROREDUCTASE"/>
    <property type="match status" value="1"/>
</dbReference>
<evidence type="ECO:0000313" key="8">
    <source>
        <dbReference type="Proteomes" id="UP000650224"/>
    </source>
</evidence>
<sequence>MTINDNARELLNARYGTELDWEPGEWNDTLNVILSHRSVRRWLDEPVSEEQVRSIVAAAQSAPSSSNKQTVSVVAVQDAEIKKELQVVGRQMFNHIETAPVVLIWCIDHSIARLLAEREGKELGALEYFDEAGLGFLDAGIMSQNAAIAAESMGLGTVYLGSMRNDMERVQELLHLPTHVVPVVGLAIGHPDPTERAGIKPRLPQDAVLHWDAYGAPRPELIDAYDTALDTYYSRYGQHQLWSHQFVSRLGAESIIKTNRRLVRRVLEKAGFGLR</sequence>
<dbReference type="PANTHER" id="PTHR43425:SF2">
    <property type="entry name" value="OXYGEN-INSENSITIVE NADPH NITROREDUCTASE"/>
    <property type="match status" value="1"/>
</dbReference>
<keyword evidence="3 5" id="KW-0288">FMN</keyword>
<keyword evidence="4 5" id="KW-0560">Oxidoreductase</keyword>
<dbReference type="InterPro" id="IPR016446">
    <property type="entry name" value="Flavin_OxRdtase_Frp"/>
</dbReference>
<evidence type="ECO:0000256" key="5">
    <source>
        <dbReference type="PIRNR" id="PIRNR005426"/>
    </source>
</evidence>